<protein>
    <submittedName>
        <fullName evidence="6">D-glycerate dehydrogenase</fullName>
    </submittedName>
</protein>
<keyword evidence="7" id="KW-1185">Reference proteome</keyword>
<evidence type="ECO:0000313" key="6">
    <source>
        <dbReference type="EMBL" id="MST34739.1"/>
    </source>
</evidence>
<feature type="non-terminal residue" evidence="6">
    <location>
        <position position="1"/>
    </location>
</feature>
<dbReference type="PROSITE" id="PS00670">
    <property type="entry name" value="D_2_HYDROXYACID_DH_2"/>
    <property type="match status" value="1"/>
</dbReference>
<dbReference type="SUPFAM" id="SSF51735">
    <property type="entry name" value="NAD(P)-binding Rossmann-fold domains"/>
    <property type="match status" value="1"/>
</dbReference>
<organism evidence="6 7">
    <name type="scientific">Acidiferrimicrobium australe</name>
    <dbReference type="NCBI Taxonomy" id="2664430"/>
    <lineage>
        <taxon>Bacteria</taxon>
        <taxon>Bacillati</taxon>
        <taxon>Actinomycetota</taxon>
        <taxon>Acidimicrobiia</taxon>
        <taxon>Acidimicrobiales</taxon>
        <taxon>Acidimicrobiaceae</taxon>
        <taxon>Acidiferrimicrobium</taxon>
    </lineage>
</organism>
<name>A0ABW9QXZ7_9ACTN</name>
<evidence type="ECO:0000259" key="5">
    <source>
        <dbReference type="Pfam" id="PF02826"/>
    </source>
</evidence>
<dbReference type="Pfam" id="PF02826">
    <property type="entry name" value="2-Hacid_dh_C"/>
    <property type="match status" value="1"/>
</dbReference>
<dbReference type="PANTHER" id="PTHR10996">
    <property type="entry name" value="2-HYDROXYACID DEHYDROGENASE-RELATED"/>
    <property type="match status" value="1"/>
</dbReference>
<dbReference type="PANTHER" id="PTHR10996:SF283">
    <property type="entry name" value="GLYOXYLATE_HYDROXYPYRUVATE REDUCTASE B"/>
    <property type="match status" value="1"/>
</dbReference>
<dbReference type="CDD" id="cd05301">
    <property type="entry name" value="GDH"/>
    <property type="match status" value="1"/>
</dbReference>
<evidence type="ECO:0000259" key="4">
    <source>
        <dbReference type="Pfam" id="PF00389"/>
    </source>
</evidence>
<dbReference type="Pfam" id="PF00389">
    <property type="entry name" value="2-Hacid_dh"/>
    <property type="match status" value="1"/>
</dbReference>
<dbReference type="InterPro" id="IPR006139">
    <property type="entry name" value="D-isomer_2_OHA_DH_cat_dom"/>
</dbReference>
<sequence>PSLRIVANVAVGYDNIDVAGAAARGVLVTNTPGVLTEATADLAMGLLLAVARRIPEADAAVRGGRFPPWGLFQELIGLDVAGACLGIVGLGRIGRAVARRAALGFGMRVVYAGGAPDPSDAWAAGAERVGFGELLARADFVSLHAPLTPATRHLVDEAALRAMQPGAVLVNTARGPLVDEAALARALTGGWIAGAGLDVFEREPEVEAALLASRRAVLTPHLGSATARTRLRMCATAVDNVLAVAAGAVPPNLVAHG</sequence>
<dbReference type="InterPro" id="IPR050223">
    <property type="entry name" value="D-isomer_2-hydroxyacid_DH"/>
</dbReference>
<dbReference type="EMBL" id="WJHE01001185">
    <property type="protein sequence ID" value="MST34739.1"/>
    <property type="molecule type" value="Genomic_DNA"/>
</dbReference>
<feature type="domain" description="D-isomer specific 2-hydroxyacid dehydrogenase catalytic" evidence="4">
    <location>
        <begin position="1"/>
        <end position="254"/>
    </location>
</feature>
<gene>
    <name evidence="6" type="ORF">GHK86_18675</name>
</gene>
<dbReference type="Proteomes" id="UP000437736">
    <property type="component" value="Unassembled WGS sequence"/>
</dbReference>
<dbReference type="InterPro" id="IPR036291">
    <property type="entry name" value="NAD(P)-bd_dom_sf"/>
</dbReference>
<feature type="domain" description="D-isomer specific 2-hydroxyacid dehydrogenase NAD-binding" evidence="5">
    <location>
        <begin position="44"/>
        <end position="223"/>
    </location>
</feature>
<dbReference type="InterPro" id="IPR006140">
    <property type="entry name" value="D-isomer_DH_NAD-bd"/>
</dbReference>
<dbReference type="InterPro" id="IPR029753">
    <property type="entry name" value="D-isomer_DH_CS"/>
</dbReference>
<dbReference type="Gene3D" id="3.40.50.720">
    <property type="entry name" value="NAD(P)-binding Rossmann-like Domain"/>
    <property type="match status" value="2"/>
</dbReference>
<evidence type="ECO:0000256" key="3">
    <source>
        <dbReference type="RuleBase" id="RU003719"/>
    </source>
</evidence>
<evidence type="ECO:0000313" key="7">
    <source>
        <dbReference type="Proteomes" id="UP000437736"/>
    </source>
</evidence>
<keyword evidence="2 3" id="KW-0560">Oxidoreductase</keyword>
<comment type="caution">
    <text evidence="6">The sequence shown here is derived from an EMBL/GenBank/DDBJ whole genome shotgun (WGS) entry which is preliminary data.</text>
</comment>
<evidence type="ECO:0000256" key="1">
    <source>
        <dbReference type="ARBA" id="ARBA00005854"/>
    </source>
</evidence>
<comment type="similarity">
    <text evidence="1 3">Belongs to the D-isomer specific 2-hydroxyacid dehydrogenase family.</text>
</comment>
<accession>A0ABW9QXZ7</accession>
<proteinExistence type="inferred from homology"/>
<reference evidence="6 7" key="1">
    <citation type="submission" date="2019-11" db="EMBL/GenBank/DDBJ databases">
        <title>Acidiferrimicrobium australis gen. nov., sp. nov., an acidophilic and obligately heterotrophic, member of the Actinobacteria that catalyses dissimilatory oxido- reduction of iron isolated from metal-rich acidic water in Chile.</title>
        <authorList>
            <person name="Gonzalez D."/>
            <person name="Huber K."/>
            <person name="Hedrich S."/>
            <person name="Rojas-Villalobos C."/>
            <person name="Quatrini R."/>
            <person name="Dinamarca M.A."/>
            <person name="Schwarz A."/>
            <person name="Canales C."/>
            <person name="Nancucheo I."/>
        </authorList>
    </citation>
    <scope>NUCLEOTIDE SEQUENCE [LARGE SCALE GENOMIC DNA]</scope>
    <source>
        <strain evidence="6 7">USS-CCA1</strain>
    </source>
</reference>
<dbReference type="PROSITE" id="PS00671">
    <property type="entry name" value="D_2_HYDROXYACID_DH_3"/>
    <property type="match status" value="1"/>
</dbReference>
<evidence type="ECO:0000256" key="2">
    <source>
        <dbReference type="ARBA" id="ARBA00023002"/>
    </source>
</evidence>